<dbReference type="GO" id="GO:0004017">
    <property type="term" value="F:AMP kinase activity"/>
    <property type="evidence" value="ECO:0007669"/>
    <property type="project" value="UniProtKB-UniRule"/>
</dbReference>
<dbReference type="RefSeq" id="WP_129252651.1">
    <property type="nucleotide sequence ID" value="NZ_SAXA01000002.1"/>
</dbReference>
<feature type="binding site" evidence="5">
    <location>
        <position position="57"/>
    </location>
    <ligand>
        <name>AMP</name>
        <dbReference type="ChEBI" id="CHEBI:456215"/>
    </ligand>
</feature>
<feature type="binding site" evidence="5">
    <location>
        <position position="166"/>
    </location>
    <ligand>
        <name>AMP</name>
        <dbReference type="ChEBI" id="CHEBI:456215"/>
    </ligand>
</feature>
<evidence type="ECO:0000256" key="7">
    <source>
        <dbReference type="RuleBase" id="RU003331"/>
    </source>
</evidence>
<comment type="subunit">
    <text evidence="5 7">Monomer.</text>
</comment>
<evidence type="ECO:0000256" key="3">
    <source>
        <dbReference type="ARBA" id="ARBA00022741"/>
    </source>
</evidence>
<dbReference type="PRINTS" id="PR00094">
    <property type="entry name" value="ADENYLTKNASE"/>
</dbReference>
<keyword evidence="5 7" id="KW-0067">ATP-binding</keyword>
<comment type="catalytic activity">
    <reaction evidence="5 7">
        <text>AMP + ATP = 2 ADP</text>
        <dbReference type="Rhea" id="RHEA:12973"/>
        <dbReference type="ChEBI" id="CHEBI:30616"/>
        <dbReference type="ChEBI" id="CHEBI:456215"/>
        <dbReference type="ChEBI" id="CHEBI:456216"/>
        <dbReference type="EC" id="2.7.4.3"/>
    </reaction>
</comment>
<keyword evidence="2 5" id="KW-0545">Nucleotide biosynthesis</keyword>
<feature type="region of interest" description="NMP" evidence="5">
    <location>
        <begin position="51"/>
        <end position="80"/>
    </location>
</feature>
<evidence type="ECO:0000256" key="2">
    <source>
        <dbReference type="ARBA" id="ARBA00022727"/>
    </source>
</evidence>
<dbReference type="EC" id="2.7.4.3" evidence="5 7"/>
<accession>A0A4Q1JNS3</accession>
<keyword evidence="3 5" id="KW-0547">Nucleotide-binding</keyword>
<evidence type="ECO:0000313" key="9">
    <source>
        <dbReference type="EMBL" id="RXQ96535.1"/>
    </source>
</evidence>
<comment type="similarity">
    <text evidence="5 6">Belongs to the adenylate kinase family.</text>
</comment>
<feature type="transmembrane region" description="Helical" evidence="8">
    <location>
        <begin position="12"/>
        <end position="29"/>
    </location>
</feature>
<dbReference type="SUPFAM" id="SSF52540">
    <property type="entry name" value="P-loop containing nucleoside triphosphate hydrolases"/>
    <property type="match status" value="1"/>
</dbReference>
<dbReference type="NCBIfam" id="NF011105">
    <property type="entry name" value="PRK14532.1"/>
    <property type="match status" value="1"/>
</dbReference>
<comment type="subcellular location">
    <subcellularLocation>
        <location evidence="5 7">Cytoplasm</location>
    </subcellularLocation>
</comment>
<dbReference type="CDD" id="cd01428">
    <property type="entry name" value="ADK"/>
    <property type="match status" value="1"/>
</dbReference>
<dbReference type="EMBL" id="SAXA01000002">
    <property type="protein sequence ID" value="RXQ96535.1"/>
    <property type="molecule type" value="Genomic_DNA"/>
</dbReference>
<dbReference type="HAMAP" id="MF_00235">
    <property type="entry name" value="Adenylate_kinase_Adk"/>
    <property type="match status" value="1"/>
</dbReference>
<proteinExistence type="inferred from homology"/>
<organism evidence="9 10">
    <name type="scientific">Ancylomarina salipaludis</name>
    <dbReference type="NCBI Taxonomy" id="2501299"/>
    <lineage>
        <taxon>Bacteria</taxon>
        <taxon>Pseudomonadati</taxon>
        <taxon>Bacteroidota</taxon>
        <taxon>Bacteroidia</taxon>
        <taxon>Marinilabiliales</taxon>
        <taxon>Marinifilaceae</taxon>
        <taxon>Ancylomarina</taxon>
    </lineage>
</organism>
<comment type="function">
    <text evidence="5">Catalyzes the reversible transfer of the terminal phosphate group between ATP and AMP. Plays an important role in cellular energy homeostasis and in adenine nucleotide metabolism.</text>
</comment>
<sequence>MCKYFLRRSVLVYFIQHFVSMLNIIMFGPPGSGKGTQSKLLQENFNLIHLSTGDVCRDEMSHATPEGLEAKRLIDGGNFFPDKLAYRIVEKFLDQHSEEGGVVYDGIPRHLGQVETFAEMLAKRNGRVDLVVELKVEEEDLIQRLLERGKSSGRPDDSGRDVILKRLRIYDEVTSPIADYYKKQNLYHAVDGMGTLSEVFERIAVLVKKVCSEKDLNIVY</sequence>
<dbReference type="GO" id="GO:0044209">
    <property type="term" value="P:AMP salvage"/>
    <property type="evidence" value="ECO:0007669"/>
    <property type="project" value="UniProtKB-UniRule"/>
</dbReference>
<gene>
    <name evidence="5" type="primary">adk</name>
    <name evidence="9" type="ORF">EO244_02580</name>
</gene>
<dbReference type="InterPro" id="IPR027417">
    <property type="entry name" value="P-loop_NTPase"/>
</dbReference>
<reference evidence="9 10" key="1">
    <citation type="submission" date="2019-01" db="EMBL/GenBank/DDBJ databases">
        <title>Ancylomarina salipaludis sp. nov., isolated from a salt marsh.</title>
        <authorList>
            <person name="Yoon J.-H."/>
        </authorList>
    </citation>
    <scope>NUCLEOTIDE SEQUENCE [LARGE SCALE GENOMIC DNA]</scope>
    <source>
        <strain evidence="9 10">SHSM-M15</strain>
    </source>
</reference>
<dbReference type="UniPathway" id="UPA00588">
    <property type="reaction ID" value="UER00649"/>
</dbReference>
<dbReference type="Pfam" id="PF00406">
    <property type="entry name" value="ADK"/>
    <property type="match status" value="1"/>
</dbReference>
<keyword evidence="8" id="KW-0472">Membrane</keyword>
<evidence type="ECO:0000256" key="4">
    <source>
        <dbReference type="ARBA" id="ARBA00022777"/>
    </source>
</evidence>
<keyword evidence="1 5" id="KW-0808">Transferase</keyword>
<evidence type="ECO:0000256" key="1">
    <source>
        <dbReference type="ARBA" id="ARBA00022679"/>
    </source>
</evidence>
<dbReference type="PROSITE" id="PS00113">
    <property type="entry name" value="ADENYLATE_KINASE"/>
    <property type="match status" value="1"/>
</dbReference>
<comment type="caution">
    <text evidence="5">Lacks conserved residue(s) required for the propagation of feature annotation.</text>
</comment>
<dbReference type="InterPro" id="IPR033690">
    <property type="entry name" value="Adenylat_kinase_CS"/>
</dbReference>
<keyword evidence="8" id="KW-0812">Transmembrane</keyword>
<evidence type="ECO:0000256" key="8">
    <source>
        <dbReference type="SAM" id="Phobius"/>
    </source>
</evidence>
<dbReference type="Gene3D" id="3.40.50.300">
    <property type="entry name" value="P-loop containing nucleotide triphosphate hydrolases"/>
    <property type="match status" value="1"/>
</dbReference>
<dbReference type="GO" id="GO:0005737">
    <property type="term" value="C:cytoplasm"/>
    <property type="evidence" value="ECO:0007669"/>
    <property type="project" value="UniProtKB-SubCell"/>
</dbReference>
<dbReference type="PANTHER" id="PTHR23359">
    <property type="entry name" value="NUCLEOTIDE KINASE"/>
    <property type="match status" value="1"/>
</dbReference>
<feature type="binding site" evidence="5">
    <location>
        <begin position="31"/>
        <end position="36"/>
    </location>
    <ligand>
        <name>ATP</name>
        <dbReference type="ChEBI" id="CHEBI:30616"/>
    </ligand>
</feature>
<feature type="binding site" evidence="5">
    <location>
        <position position="194"/>
    </location>
    <ligand>
        <name>ATP</name>
        <dbReference type="ChEBI" id="CHEBI:30616"/>
    </ligand>
</feature>
<keyword evidence="4 5" id="KW-0418">Kinase</keyword>
<dbReference type="Proteomes" id="UP000289703">
    <property type="component" value="Unassembled WGS sequence"/>
</dbReference>
<evidence type="ECO:0000313" key="10">
    <source>
        <dbReference type="Proteomes" id="UP000289703"/>
    </source>
</evidence>
<feature type="binding site" evidence="5">
    <location>
        <position position="154"/>
    </location>
    <ligand>
        <name>AMP</name>
        <dbReference type="ChEBI" id="CHEBI:456215"/>
    </ligand>
</feature>
<dbReference type="OrthoDB" id="9805030at2"/>
<name>A0A4Q1JNS3_9BACT</name>
<keyword evidence="10" id="KW-1185">Reference proteome</keyword>
<comment type="caution">
    <text evidence="9">The sequence shown here is derived from an EMBL/GenBank/DDBJ whole genome shotgun (WGS) entry which is preliminary data.</text>
</comment>
<keyword evidence="8" id="KW-1133">Transmembrane helix</keyword>
<protein>
    <recommendedName>
        <fullName evidence="5 7">Adenylate kinase</fullName>
        <shortName evidence="5">AK</shortName>
        <ecNumber evidence="5 7">2.7.4.3</ecNumber>
    </recommendedName>
    <alternativeName>
        <fullName evidence="5">ATP-AMP transphosphorylase</fullName>
    </alternativeName>
    <alternativeName>
        <fullName evidence="5">ATP:AMP phosphotransferase</fullName>
    </alternativeName>
    <alternativeName>
        <fullName evidence="5">Adenylate monophosphate kinase</fullName>
    </alternativeName>
</protein>
<comment type="pathway">
    <text evidence="5">Purine metabolism; AMP biosynthesis via salvage pathway; AMP from ADP: step 1/1.</text>
</comment>
<feature type="binding site" evidence="5">
    <location>
        <position position="52"/>
    </location>
    <ligand>
        <name>AMP</name>
        <dbReference type="ChEBI" id="CHEBI:456215"/>
    </ligand>
</feature>
<evidence type="ECO:0000256" key="5">
    <source>
        <dbReference type="HAMAP-Rule" id="MF_00235"/>
    </source>
</evidence>
<feature type="binding site" evidence="5">
    <location>
        <position position="148"/>
    </location>
    <ligand>
        <name>ATP</name>
        <dbReference type="ChEBI" id="CHEBI:30616"/>
    </ligand>
</feature>
<dbReference type="InterPro" id="IPR000850">
    <property type="entry name" value="Adenylat/UMP-CMP_kin"/>
</dbReference>
<keyword evidence="5" id="KW-0963">Cytoplasm</keyword>
<dbReference type="GO" id="GO:0005524">
    <property type="term" value="F:ATP binding"/>
    <property type="evidence" value="ECO:0007669"/>
    <property type="project" value="UniProtKB-UniRule"/>
</dbReference>
<evidence type="ECO:0000256" key="6">
    <source>
        <dbReference type="RuleBase" id="RU003330"/>
    </source>
</evidence>
<comment type="domain">
    <text evidence="5">Consists of three domains, a large central CORE domain and two small peripheral domains, NMPbind and LID, which undergo movements during catalysis. The LID domain closes over the site of phosphoryl transfer upon ATP binding. Assembling and dissambling the active center during each catalytic cycle provides an effective means to prevent ATP hydrolysis.</text>
</comment>
<dbReference type="NCBIfam" id="NF001381">
    <property type="entry name" value="PRK00279.1-3"/>
    <property type="match status" value="1"/>
</dbReference>
<dbReference type="AlphaFoldDB" id="A0A4Q1JNS3"/>
<feature type="binding site" evidence="5">
    <location>
        <position position="113"/>
    </location>
    <ligand>
        <name>AMP</name>
        <dbReference type="ChEBI" id="CHEBI:456215"/>
    </ligand>
</feature>